<reference evidence="2 3" key="1">
    <citation type="journal article" date="2016" name="Nat. Commun.">
        <title>Thousands of microbial genomes shed light on interconnected biogeochemical processes in an aquifer system.</title>
        <authorList>
            <person name="Anantharaman K."/>
            <person name="Brown C.T."/>
            <person name="Hug L.A."/>
            <person name="Sharon I."/>
            <person name="Castelle C.J."/>
            <person name="Probst A.J."/>
            <person name="Thomas B.C."/>
            <person name="Singh A."/>
            <person name="Wilkins M.J."/>
            <person name="Karaoz U."/>
            <person name="Brodie E.L."/>
            <person name="Williams K.H."/>
            <person name="Hubbard S.S."/>
            <person name="Banfield J.F."/>
        </authorList>
    </citation>
    <scope>NUCLEOTIDE SEQUENCE [LARGE SCALE GENOMIC DNA]</scope>
</reference>
<keyword evidence="1" id="KW-0472">Membrane</keyword>
<keyword evidence="1" id="KW-1133">Transmembrane helix</keyword>
<dbReference type="EMBL" id="MHJL01000018">
    <property type="protein sequence ID" value="OGY67682.1"/>
    <property type="molecule type" value="Genomic_DNA"/>
</dbReference>
<organism evidence="2 3">
    <name type="scientific">Candidatus Harrisonbacteria bacterium RIFCSPLOWO2_02_FULL_41_13b</name>
    <dbReference type="NCBI Taxonomy" id="1798409"/>
    <lineage>
        <taxon>Bacteria</taxon>
        <taxon>Candidatus Harrisoniibacteriota</taxon>
    </lineage>
</organism>
<sequence length="222" mass="24805">MADQIEESSENETDEEEAIALVFQTEQELNLAKQRLLAVSEEGQSYKNPSLLKYGFLFFVAGAIDAVDFLDLTGAGIIIAKIVSIAGTCIIYFTLWLTDSRFKKAHELIGNLEEAILDVQQKAARVSSLAMRTSRVLSKIPGMKGLARRIPRTMVKIRRLARKNPLTKVLIGGAINLIPFLAIINLMIVWVWLNYHDEKKAFKHARQSSQEALTQIEMTGTA</sequence>
<dbReference type="STRING" id="1798409.A3I24_00985"/>
<feature type="transmembrane region" description="Helical" evidence="1">
    <location>
        <begin position="169"/>
        <end position="193"/>
    </location>
</feature>
<comment type="caution">
    <text evidence="2">The sequence shown here is derived from an EMBL/GenBank/DDBJ whole genome shotgun (WGS) entry which is preliminary data.</text>
</comment>
<gene>
    <name evidence="2" type="ORF">A3I24_00985</name>
</gene>
<evidence type="ECO:0000313" key="2">
    <source>
        <dbReference type="EMBL" id="OGY67682.1"/>
    </source>
</evidence>
<dbReference type="AlphaFoldDB" id="A0A1G1ZT09"/>
<dbReference type="Proteomes" id="UP000177690">
    <property type="component" value="Unassembled WGS sequence"/>
</dbReference>
<protein>
    <submittedName>
        <fullName evidence="2">Uncharacterized protein</fullName>
    </submittedName>
</protein>
<accession>A0A1G1ZT09</accession>
<feature type="transmembrane region" description="Helical" evidence="1">
    <location>
        <begin position="76"/>
        <end position="97"/>
    </location>
</feature>
<keyword evidence="1" id="KW-0812">Transmembrane</keyword>
<evidence type="ECO:0000256" key="1">
    <source>
        <dbReference type="SAM" id="Phobius"/>
    </source>
</evidence>
<evidence type="ECO:0000313" key="3">
    <source>
        <dbReference type="Proteomes" id="UP000177690"/>
    </source>
</evidence>
<proteinExistence type="predicted"/>
<name>A0A1G1ZT09_9BACT</name>